<accession>A0ACC3MWA4</accession>
<name>A0ACC3MWA4_9PEZI</name>
<reference evidence="1" key="1">
    <citation type="submission" date="2023-07" db="EMBL/GenBank/DDBJ databases">
        <title>Black Yeasts Isolated from many extreme environments.</title>
        <authorList>
            <person name="Coleine C."/>
            <person name="Stajich J.E."/>
            <person name="Selbmann L."/>
        </authorList>
    </citation>
    <scope>NUCLEOTIDE SEQUENCE</scope>
    <source>
        <strain evidence="1">CCFEE 5714</strain>
    </source>
</reference>
<comment type="caution">
    <text evidence="1">The sequence shown here is derived from an EMBL/GenBank/DDBJ whole genome shotgun (WGS) entry which is preliminary data.</text>
</comment>
<keyword evidence="2" id="KW-1185">Reference proteome</keyword>
<sequence length="622" mass="67274">MSYSMSPPQKPAPRPYSPYQTAGSPTNPPAYGPPPAKRQRMSPDPRSPPNGAPNYPHTHHGLPTPGGSGNPYAPPGQQSPYTTPTYANSPNSFNTPQAYQYSNLPWQQQQQQASTPSPAQGGYGMRQSSPPSHQSREMMPPPPRPNKEEREEKVGVEEIGDSLFGSGINLKDEENYIHSMYNNRHTQNDSFSTNQNSSFGSTIMSPNNSFNLLTQGTSFNSQDGRNGAFAGTMGHTMSQEDIEVEQRRKREAAAKALAERRQHHLNNQFLLCNNVRKRMDRLALNQGVTVNMQGVFVRQPETNVLLNGSKEDGIVATEDKVGGVKQDVRPESVVNQNTPFEHAVSLVSLAAGERMRGLLDEAFALARARKLGDHGHVPPEFADVAVGEGKQTEETVVARNLTGSQWDRVSEDAGDGSDGTPQPQHTISFSGTLNARLRDLAERDKQAEAERVKRREARKRAAAANGDTTTTPIDAAAPAADEVPAAAKLTKKELAKQAKEKNNQNESTTNQTAAKFTMGKKASKYSWMTGGVSAMPTNRFAKAGTAAGSGTATPTAKPEPTTPGGGTAMVKTGSGMGVEAVKVPEWGDWREEGGIQMRDWVLVLERDGREKGALQRALNGLS</sequence>
<gene>
    <name evidence="1" type="ORF">LTR37_013540</name>
</gene>
<dbReference type="Proteomes" id="UP001281147">
    <property type="component" value="Unassembled WGS sequence"/>
</dbReference>
<dbReference type="EMBL" id="JAUTXU010000133">
    <property type="protein sequence ID" value="KAK3705023.1"/>
    <property type="molecule type" value="Genomic_DNA"/>
</dbReference>
<protein>
    <submittedName>
        <fullName evidence="1">Uncharacterized protein</fullName>
    </submittedName>
</protein>
<evidence type="ECO:0000313" key="2">
    <source>
        <dbReference type="Proteomes" id="UP001281147"/>
    </source>
</evidence>
<evidence type="ECO:0000313" key="1">
    <source>
        <dbReference type="EMBL" id="KAK3705023.1"/>
    </source>
</evidence>
<organism evidence="1 2">
    <name type="scientific">Vermiconidia calcicola</name>
    <dbReference type="NCBI Taxonomy" id="1690605"/>
    <lineage>
        <taxon>Eukaryota</taxon>
        <taxon>Fungi</taxon>
        <taxon>Dikarya</taxon>
        <taxon>Ascomycota</taxon>
        <taxon>Pezizomycotina</taxon>
        <taxon>Dothideomycetes</taxon>
        <taxon>Dothideomycetidae</taxon>
        <taxon>Mycosphaerellales</taxon>
        <taxon>Extremaceae</taxon>
        <taxon>Vermiconidia</taxon>
    </lineage>
</organism>
<proteinExistence type="predicted"/>